<evidence type="ECO:0000313" key="3">
    <source>
        <dbReference type="Proteomes" id="UP000625976"/>
    </source>
</evidence>
<dbReference type="EMBL" id="BMFQ01000001">
    <property type="protein sequence ID" value="GGG34701.1"/>
    <property type="molecule type" value="Genomic_DNA"/>
</dbReference>
<feature type="chain" id="PRO_5037985127" description="Nicotinic acid mononucleotide adenyltransferase" evidence="1">
    <location>
        <begin position="19"/>
        <end position="118"/>
    </location>
</feature>
<protein>
    <recommendedName>
        <fullName evidence="4">Nicotinic acid mononucleotide adenyltransferase</fullName>
    </recommendedName>
</protein>
<accession>A0A917GBI7</accession>
<feature type="signal peptide" evidence="1">
    <location>
        <begin position="1"/>
        <end position="18"/>
    </location>
</feature>
<reference evidence="2" key="2">
    <citation type="submission" date="2020-09" db="EMBL/GenBank/DDBJ databases">
        <authorList>
            <person name="Sun Q."/>
            <person name="Zhou Y."/>
        </authorList>
    </citation>
    <scope>NUCLEOTIDE SEQUENCE</scope>
    <source>
        <strain evidence="2">CGMCC 1.12751</strain>
    </source>
</reference>
<keyword evidence="3" id="KW-1185">Reference proteome</keyword>
<dbReference type="RefSeq" id="WP_188461147.1">
    <property type="nucleotide sequence ID" value="NZ_BMFQ01000001.1"/>
</dbReference>
<evidence type="ECO:0000313" key="2">
    <source>
        <dbReference type="EMBL" id="GGG34701.1"/>
    </source>
</evidence>
<dbReference type="Gene3D" id="3.90.930.1">
    <property type="match status" value="1"/>
</dbReference>
<gene>
    <name evidence="2" type="ORF">GCM10010976_02980</name>
</gene>
<sequence length="118" mass="13503">MKKVVMFFVFLISVVSFAQEQISPKLEQVGDEIEVTYFHDDGVIQQHGFFNQEGKLQGTWTSYNVDGEKVAIGNYDNGQKVGKWFFWANDTLKEVDFIESKIATVSEWKDGTKLAIQN</sequence>
<keyword evidence="1" id="KW-0732">Signal</keyword>
<comment type="caution">
    <text evidence="2">The sequence shown here is derived from an EMBL/GenBank/DDBJ whole genome shotgun (WGS) entry which is preliminary data.</text>
</comment>
<evidence type="ECO:0000256" key="1">
    <source>
        <dbReference type="SAM" id="SignalP"/>
    </source>
</evidence>
<proteinExistence type="predicted"/>
<organism evidence="2 3">
    <name type="scientific">Bizionia arctica</name>
    <dbReference type="NCBI Taxonomy" id="1495645"/>
    <lineage>
        <taxon>Bacteria</taxon>
        <taxon>Pseudomonadati</taxon>
        <taxon>Bacteroidota</taxon>
        <taxon>Flavobacteriia</taxon>
        <taxon>Flavobacteriales</taxon>
        <taxon>Flavobacteriaceae</taxon>
        <taxon>Bizionia</taxon>
    </lineage>
</organism>
<reference evidence="2" key="1">
    <citation type="journal article" date="2014" name="Int. J. Syst. Evol. Microbiol.">
        <title>Complete genome sequence of Corynebacterium casei LMG S-19264T (=DSM 44701T), isolated from a smear-ripened cheese.</title>
        <authorList>
            <consortium name="US DOE Joint Genome Institute (JGI-PGF)"/>
            <person name="Walter F."/>
            <person name="Albersmeier A."/>
            <person name="Kalinowski J."/>
            <person name="Ruckert C."/>
        </authorList>
    </citation>
    <scope>NUCLEOTIDE SEQUENCE</scope>
    <source>
        <strain evidence="2">CGMCC 1.12751</strain>
    </source>
</reference>
<dbReference type="Proteomes" id="UP000625976">
    <property type="component" value="Unassembled WGS sequence"/>
</dbReference>
<dbReference type="AlphaFoldDB" id="A0A917GBI7"/>
<dbReference type="SUPFAM" id="SSF82185">
    <property type="entry name" value="Histone H3 K4-specific methyltransferase SET7/9 N-terminal domain"/>
    <property type="match status" value="1"/>
</dbReference>
<name>A0A917GBI7_9FLAO</name>
<evidence type="ECO:0008006" key="4">
    <source>
        <dbReference type="Google" id="ProtNLM"/>
    </source>
</evidence>